<dbReference type="PRINTS" id="PR00420">
    <property type="entry name" value="RNGMNOXGNASE"/>
</dbReference>
<dbReference type="InterPro" id="IPR050493">
    <property type="entry name" value="FAD-dep_Monooxygenase_BioMet"/>
</dbReference>
<gene>
    <name evidence="8" type="ORF">MMAD_28360</name>
</gene>
<protein>
    <submittedName>
        <fullName evidence="8">Putative monooxygenase</fullName>
    </submittedName>
</protein>
<dbReference type="Proteomes" id="UP000466517">
    <property type="component" value="Chromosome"/>
</dbReference>
<dbReference type="EMBL" id="AP022610">
    <property type="protein sequence ID" value="BBZ28541.1"/>
    <property type="molecule type" value="Genomic_DNA"/>
</dbReference>
<dbReference type="AlphaFoldDB" id="A0A7I7XH69"/>
<dbReference type="InterPro" id="IPR006076">
    <property type="entry name" value="FAD-dep_OxRdtase"/>
</dbReference>
<evidence type="ECO:0000256" key="3">
    <source>
        <dbReference type="ARBA" id="ARBA00022827"/>
    </source>
</evidence>
<evidence type="ECO:0000256" key="1">
    <source>
        <dbReference type="ARBA" id="ARBA00001974"/>
    </source>
</evidence>
<dbReference type="KEGG" id="mmag:MMAD_28360"/>
<evidence type="ECO:0000313" key="8">
    <source>
        <dbReference type="EMBL" id="BBZ28541.1"/>
    </source>
</evidence>
<evidence type="ECO:0000256" key="5">
    <source>
        <dbReference type="ARBA" id="ARBA00023033"/>
    </source>
</evidence>
<dbReference type="GO" id="GO:0004497">
    <property type="term" value="F:monooxygenase activity"/>
    <property type="evidence" value="ECO:0007669"/>
    <property type="project" value="UniProtKB-KW"/>
</dbReference>
<accession>A0A7I7XH69</accession>
<evidence type="ECO:0000256" key="4">
    <source>
        <dbReference type="ARBA" id="ARBA00023002"/>
    </source>
</evidence>
<reference evidence="8 9" key="1">
    <citation type="journal article" date="2019" name="Emerg. Microbes Infect.">
        <title>Comprehensive subspecies identification of 175 nontuberculous mycobacteria species based on 7547 genomic profiles.</title>
        <authorList>
            <person name="Matsumoto Y."/>
            <person name="Kinjo T."/>
            <person name="Motooka D."/>
            <person name="Nabeya D."/>
            <person name="Jung N."/>
            <person name="Uechi K."/>
            <person name="Horii T."/>
            <person name="Iida T."/>
            <person name="Fujita J."/>
            <person name="Nakamura S."/>
        </authorList>
    </citation>
    <scope>NUCLEOTIDE SEQUENCE [LARGE SCALE GENOMIC DNA]</scope>
    <source>
        <strain evidence="8 9">JCM 13574</strain>
    </source>
</reference>
<dbReference type="Gene3D" id="3.50.50.60">
    <property type="entry name" value="FAD/NAD(P)-binding domain"/>
    <property type="match status" value="1"/>
</dbReference>
<organism evidence="8 9">
    <name type="scientific">Mycolicibacterium madagascariense</name>
    <dbReference type="NCBI Taxonomy" id="212765"/>
    <lineage>
        <taxon>Bacteria</taxon>
        <taxon>Bacillati</taxon>
        <taxon>Actinomycetota</taxon>
        <taxon>Actinomycetes</taxon>
        <taxon>Mycobacteriales</taxon>
        <taxon>Mycobacteriaceae</taxon>
        <taxon>Mycolicibacterium</taxon>
    </lineage>
</organism>
<dbReference type="Pfam" id="PF01494">
    <property type="entry name" value="FAD_binding_3"/>
    <property type="match status" value="1"/>
</dbReference>
<dbReference type="SUPFAM" id="SSF51905">
    <property type="entry name" value="FAD/NAD(P)-binding domain"/>
    <property type="match status" value="1"/>
</dbReference>
<evidence type="ECO:0000259" key="7">
    <source>
        <dbReference type="Pfam" id="PF01494"/>
    </source>
</evidence>
<keyword evidence="5 8" id="KW-0503">Monooxygenase</keyword>
<dbReference type="PANTHER" id="PTHR13789:SF318">
    <property type="entry name" value="GERANYLGERANYL DIPHOSPHATE REDUCTASE"/>
    <property type="match status" value="1"/>
</dbReference>
<proteinExistence type="predicted"/>
<dbReference type="PANTHER" id="PTHR13789">
    <property type="entry name" value="MONOOXYGENASE"/>
    <property type="match status" value="1"/>
</dbReference>
<comment type="cofactor">
    <cofactor evidence="1">
        <name>FAD</name>
        <dbReference type="ChEBI" id="CHEBI:57692"/>
    </cofactor>
</comment>
<dbReference type="Pfam" id="PF01266">
    <property type="entry name" value="DAO"/>
    <property type="match status" value="1"/>
</dbReference>
<dbReference type="RefSeq" id="WP_163738132.1">
    <property type="nucleotide sequence ID" value="NZ_AP022610.1"/>
</dbReference>
<keyword evidence="3" id="KW-0274">FAD</keyword>
<feature type="domain" description="FAD-binding" evidence="7">
    <location>
        <begin position="264"/>
        <end position="333"/>
    </location>
</feature>
<dbReference type="InterPro" id="IPR002938">
    <property type="entry name" value="FAD-bd"/>
</dbReference>
<evidence type="ECO:0000313" key="9">
    <source>
        <dbReference type="Proteomes" id="UP000466517"/>
    </source>
</evidence>
<keyword evidence="2" id="KW-0285">Flavoprotein</keyword>
<dbReference type="InterPro" id="IPR036188">
    <property type="entry name" value="FAD/NAD-bd_sf"/>
</dbReference>
<evidence type="ECO:0000256" key="2">
    <source>
        <dbReference type="ARBA" id="ARBA00022630"/>
    </source>
</evidence>
<keyword evidence="9" id="KW-1185">Reference proteome</keyword>
<evidence type="ECO:0000259" key="6">
    <source>
        <dbReference type="Pfam" id="PF01266"/>
    </source>
</evidence>
<name>A0A7I7XH69_9MYCO</name>
<sequence length="367" mass="40104">MPVALICGGGIAGLSSALHLKKEGWTVRIFEKDPELRTAGVGLNIWPNGVRVLQGLGLGANYLANAATIDRWWTLDSDGAQTSEVDVSVWSEELGAPITGARRVRLNALLAAGFDDDEIVYERTAERYEQTDRDITVFFAEGDHATGDVLLGTDGVGSKIRNHMFGEPQVFTNEGIFRWRGVFDCASAGVPTTVQADVFGPNGHVGWIPIDQTHAYWYGSLDGLATFDAFRASCGGWTNTPVPRILDVSEPGSVMGREVVHLRNHLPRWTDGRAVLIGDSAHPMYPGMAQGANQALIDGQTLARHLASSSSDLGTAMNAFEDDRLPVAHKMVEYSRLHFDYVVTRKQYATGGVNWQISRYLEFEGPR</sequence>
<keyword evidence="4" id="KW-0560">Oxidoreductase</keyword>
<feature type="domain" description="FAD dependent oxidoreductase" evidence="6">
    <location>
        <begin position="5"/>
        <end position="46"/>
    </location>
</feature>
<dbReference type="GO" id="GO:0071949">
    <property type="term" value="F:FAD binding"/>
    <property type="evidence" value="ECO:0007669"/>
    <property type="project" value="InterPro"/>
</dbReference>